<feature type="chain" id="PRO_5006028977" description="Protein TsetseEP domain-containing protein" evidence="1">
    <location>
        <begin position="23"/>
        <end position="435"/>
    </location>
</feature>
<sequence length="435" mass="48336">MENKTSLFFGIIACTLLVLCSATQEEYVTLEKAVNSLSNVVGTYNDEFDKKVKFEVLQEAIEAIDRAMFGYHGEAKKNLDELRQLNSEAHLMYKKCVGPVYEWCVAINSTLETITPYITDPRATAEDRDFLWNATVKALGSGLSKTSVSLDLLEQVQAKVENLKQLLEVISGEVNNDFGPEGYYGKQKQSLEEAKEGKGSAAAKAIATFITSIFKTVVAIVTGNIGEVLNLVPTFAQQGLDVVLKLREKASIDKQLKAIEVFFQTLSEKIAYAKKIALEVDAALEEDHQNLHSLATLIDVANNNNQLLLNADPSLRALIIPKLNAMGHKCYEYVVWHGYGTKNYYFNQVRTKRHTTESCEMGRISRIIQSLPENYDLGMIVSATYKIMSEVDCDSAAEKGHLASLNEFPIEGSAQPAPLLNSMNMDLVLKHLKYV</sequence>
<dbReference type="InterPro" id="IPR027018">
    <property type="entry name" value="Hemolysin_E"/>
</dbReference>
<protein>
    <recommendedName>
        <fullName evidence="4">Protein TsetseEP domain-containing protein</fullName>
    </recommendedName>
</protein>
<dbReference type="SUPFAM" id="SSF58100">
    <property type="entry name" value="Bacterial hemolysins"/>
    <property type="match status" value="1"/>
</dbReference>
<evidence type="ECO:0000313" key="3">
    <source>
        <dbReference type="Proteomes" id="UP000007801"/>
    </source>
</evidence>
<proteinExistence type="predicted"/>
<dbReference type="AlphaFoldDB" id="A0A0N8NZH3"/>
<dbReference type="Gene3D" id="1.20.1170.10">
    <property type="match status" value="1"/>
</dbReference>
<dbReference type="CDD" id="cd22651">
    <property type="entry name" value="HlyE-like"/>
    <property type="match status" value="1"/>
</dbReference>
<dbReference type="KEGG" id="dan:26515589"/>
<dbReference type="GO" id="GO:0044179">
    <property type="term" value="P:hemolysis in another organism"/>
    <property type="evidence" value="ECO:0007669"/>
    <property type="project" value="InterPro"/>
</dbReference>
<name>A0A0N8NZH3_DROAN</name>
<dbReference type="InParanoid" id="A0A0N8NZH3"/>
<dbReference type="Pfam" id="PF06109">
    <property type="entry name" value="HlyE"/>
    <property type="match status" value="1"/>
</dbReference>
<dbReference type="SMR" id="A0A0N8NZH3"/>
<evidence type="ECO:0008006" key="4">
    <source>
        <dbReference type="Google" id="ProtNLM"/>
    </source>
</evidence>
<dbReference type="GeneID" id="26515589"/>
<accession>A0A0N8NZH3</accession>
<reference evidence="2 3" key="1">
    <citation type="journal article" date="2007" name="Nature">
        <title>Evolution of genes and genomes on the Drosophila phylogeny.</title>
        <authorList>
            <consortium name="Drosophila 12 Genomes Consortium"/>
            <person name="Clark A.G."/>
            <person name="Eisen M.B."/>
            <person name="Smith D.R."/>
            <person name="Bergman C.M."/>
            <person name="Oliver B."/>
            <person name="Markow T.A."/>
            <person name="Kaufman T.C."/>
            <person name="Kellis M."/>
            <person name="Gelbart W."/>
            <person name="Iyer V.N."/>
            <person name="Pollard D.A."/>
            <person name="Sackton T.B."/>
            <person name="Larracuente A.M."/>
            <person name="Singh N.D."/>
            <person name="Abad J.P."/>
            <person name="Abt D.N."/>
            <person name="Adryan B."/>
            <person name="Aguade M."/>
            <person name="Akashi H."/>
            <person name="Anderson W.W."/>
            <person name="Aquadro C.F."/>
            <person name="Ardell D.H."/>
            <person name="Arguello R."/>
            <person name="Artieri C.G."/>
            <person name="Barbash D.A."/>
            <person name="Barker D."/>
            <person name="Barsanti P."/>
            <person name="Batterham P."/>
            <person name="Batzoglou S."/>
            <person name="Begun D."/>
            <person name="Bhutkar A."/>
            <person name="Blanco E."/>
            <person name="Bosak S.A."/>
            <person name="Bradley R.K."/>
            <person name="Brand A.D."/>
            <person name="Brent M.R."/>
            <person name="Brooks A.N."/>
            <person name="Brown R.H."/>
            <person name="Butlin R.K."/>
            <person name="Caggese C."/>
            <person name="Calvi B.R."/>
            <person name="Bernardo de Carvalho A."/>
            <person name="Caspi A."/>
            <person name="Castrezana S."/>
            <person name="Celniker S.E."/>
            <person name="Chang J.L."/>
            <person name="Chapple C."/>
            <person name="Chatterji S."/>
            <person name="Chinwalla A."/>
            <person name="Civetta A."/>
            <person name="Clifton S.W."/>
            <person name="Comeron J.M."/>
            <person name="Costello J.C."/>
            <person name="Coyne J.A."/>
            <person name="Daub J."/>
            <person name="David R.G."/>
            <person name="Delcher A.L."/>
            <person name="Delehaunty K."/>
            <person name="Do C.B."/>
            <person name="Ebling H."/>
            <person name="Edwards K."/>
            <person name="Eickbush T."/>
            <person name="Evans J.D."/>
            <person name="Filipski A."/>
            <person name="Findeiss S."/>
            <person name="Freyhult E."/>
            <person name="Fulton L."/>
            <person name="Fulton R."/>
            <person name="Garcia A.C."/>
            <person name="Gardiner A."/>
            <person name="Garfield D.A."/>
            <person name="Garvin B.E."/>
            <person name="Gibson G."/>
            <person name="Gilbert D."/>
            <person name="Gnerre S."/>
            <person name="Godfrey J."/>
            <person name="Good R."/>
            <person name="Gotea V."/>
            <person name="Gravely B."/>
            <person name="Greenberg A.J."/>
            <person name="Griffiths-Jones S."/>
            <person name="Gross S."/>
            <person name="Guigo R."/>
            <person name="Gustafson E.A."/>
            <person name="Haerty W."/>
            <person name="Hahn M.W."/>
            <person name="Halligan D.L."/>
            <person name="Halpern A.L."/>
            <person name="Halter G.M."/>
            <person name="Han M.V."/>
            <person name="Heger A."/>
            <person name="Hillier L."/>
            <person name="Hinrichs A.S."/>
            <person name="Holmes I."/>
            <person name="Hoskins R.A."/>
            <person name="Hubisz M.J."/>
            <person name="Hultmark D."/>
            <person name="Huntley M.A."/>
            <person name="Jaffe D.B."/>
            <person name="Jagadeeshan S."/>
            <person name="Jeck W.R."/>
            <person name="Johnson J."/>
            <person name="Jones C.D."/>
            <person name="Jordan W.C."/>
            <person name="Karpen G.H."/>
            <person name="Kataoka E."/>
            <person name="Keightley P.D."/>
            <person name="Kheradpour P."/>
            <person name="Kirkness E.F."/>
            <person name="Koerich L.B."/>
            <person name="Kristiansen K."/>
            <person name="Kudrna D."/>
            <person name="Kulathinal R.J."/>
            <person name="Kumar S."/>
            <person name="Kwok R."/>
            <person name="Lander E."/>
            <person name="Langley C.H."/>
            <person name="Lapoint R."/>
            <person name="Lazzaro B.P."/>
            <person name="Lee S.J."/>
            <person name="Levesque L."/>
            <person name="Li R."/>
            <person name="Lin C.F."/>
            <person name="Lin M.F."/>
            <person name="Lindblad-Toh K."/>
            <person name="Llopart A."/>
            <person name="Long M."/>
            <person name="Low L."/>
            <person name="Lozovsky E."/>
            <person name="Lu J."/>
            <person name="Luo M."/>
            <person name="Machado C.A."/>
            <person name="Makalowski W."/>
            <person name="Marzo M."/>
            <person name="Matsuda M."/>
            <person name="Matzkin L."/>
            <person name="McAllister B."/>
            <person name="McBride C.S."/>
            <person name="McKernan B."/>
            <person name="McKernan K."/>
            <person name="Mendez-Lago M."/>
            <person name="Minx P."/>
            <person name="Mollenhauer M.U."/>
            <person name="Montooth K."/>
            <person name="Mount S.M."/>
            <person name="Mu X."/>
            <person name="Myers E."/>
            <person name="Negre B."/>
            <person name="Newfeld S."/>
            <person name="Nielsen R."/>
            <person name="Noor M.A."/>
            <person name="O'Grady P."/>
            <person name="Pachter L."/>
            <person name="Papaceit M."/>
            <person name="Parisi M.J."/>
            <person name="Parisi M."/>
            <person name="Parts L."/>
            <person name="Pedersen J.S."/>
            <person name="Pesole G."/>
            <person name="Phillippy A.M."/>
            <person name="Ponting C.P."/>
            <person name="Pop M."/>
            <person name="Porcelli D."/>
            <person name="Powell J.R."/>
            <person name="Prohaska S."/>
            <person name="Pruitt K."/>
            <person name="Puig M."/>
            <person name="Quesneville H."/>
            <person name="Ram K.R."/>
            <person name="Rand D."/>
            <person name="Rasmussen M.D."/>
            <person name="Reed L.K."/>
            <person name="Reenan R."/>
            <person name="Reily A."/>
            <person name="Remington K.A."/>
            <person name="Rieger T.T."/>
            <person name="Ritchie M.G."/>
            <person name="Robin C."/>
            <person name="Rogers Y.H."/>
            <person name="Rohde C."/>
            <person name="Rozas J."/>
            <person name="Rubenfield M.J."/>
            <person name="Ruiz A."/>
            <person name="Russo S."/>
            <person name="Salzberg S.L."/>
            <person name="Sanchez-Gracia A."/>
            <person name="Saranga D.J."/>
            <person name="Sato H."/>
            <person name="Schaeffer S.W."/>
            <person name="Schatz M.C."/>
            <person name="Schlenke T."/>
            <person name="Schwartz R."/>
            <person name="Segarra C."/>
            <person name="Singh R.S."/>
            <person name="Sirot L."/>
            <person name="Sirota M."/>
            <person name="Sisneros N.B."/>
            <person name="Smith C.D."/>
            <person name="Smith T.F."/>
            <person name="Spieth J."/>
            <person name="Stage D.E."/>
            <person name="Stark A."/>
            <person name="Stephan W."/>
            <person name="Strausberg R.L."/>
            <person name="Strempel S."/>
            <person name="Sturgill D."/>
            <person name="Sutton G."/>
            <person name="Sutton G.G."/>
            <person name="Tao W."/>
            <person name="Teichmann S."/>
            <person name="Tobari Y.N."/>
            <person name="Tomimura Y."/>
            <person name="Tsolas J.M."/>
            <person name="Valente V.L."/>
            <person name="Venter E."/>
            <person name="Venter J.C."/>
            <person name="Vicario S."/>
            <person name="Vieira F.G."/>
            <person name="Vilella A.J."/>
            <person name="Villasante A."/>
            <person name="Walenz B."/>
            <person name="Wang J."/>
            <person name="Wasserman M."/>
            <person name="Watts T."/>
            <person name="Wilson D."/>
            <person name="Wilson R.K."/>
            <person name="Wing R.A."/>
            <person name="Wolfner M.F."/>
            <person name="Wong A."/>
            <person name="Wong G.K."/>
            <person name="Wu C.I."/>
            <person name="Wu G."/>
            <person name="Yamamoto D."/>
            <person name="Yang H.P."/>
            <person name="Yang S.P."/>
            <person name="Yorke J.A."/>
            <person name="Yoshida K."/>
            <person name="Zdobnov E."/>
            <person name="Zhang P."/>
            <person name="Zhang Y."/>
            <person name="Zimin A.V."/>
            <person name="Baldwin J."/>
            <person name="Abdouelleil A."/>
            <person name="Abdulkadir J."/>
            <person name="Abebe A."/>
            <person name="Abera B."/>
            <person name="Abreu J."/>
            <person name="Acer S.C."/>
            <person name="Aftuck L."/>
            <person name="Alexander A."/>
            <person name="An P."/>
            <person name="Anderson E."/>
            <person name="Anderson S."/>
            <person name="Arachi H."/>
            <person name="Azer M."/>
            <person name="Bachantsang P."/>
            <person name="Barry A."/>
            <person name="Bayul T."/>
            <person name="Berlin A."/>
            <person name="Bessette D."/>
            <person name="Bloom T."/>
            <person name="Blye J."/>
            <person name="Boguslavskiy L."/>
            <person name="Bonnet C."/>
            <person name="Boukhgalter B."/>
            <person name="Bourzgui I."/>
            <person name="Brown A."/>
            <person name="Cahill P."/>
            <person name="Channer S."/>
            <person name="Cheshatsang Y."/>
            <person name="Chuda L."/>
            <person name="Citroen M."/>
            <person name="Collymore A."/>
            <person name="Cooke P."/>
            <person name="Costello M."/>
            <person name="D'Aco K."/>
            <person name="Daza R."/>
            <person name="De Haan G."/>
            <person name="DeGray S."/>
            <person name="DeMaso C."/>
            <person name="Dhargay N."/>
            <person name="Dooley K."/>
            <person name="Dooley E."/>
            <person name="Doricent M."/>
            <person name="Dorje P."/>
            <person name="Dorjee K."/>
            <person name="Dupes A."/>
            <person name="Elong R."/>
            <person name="Falk J."/>
            <person name="Farina A."/>
            <person name="Faro S."/>
            <person name="Ferguson D."/>
            <person name="Fisher S."/>
            <person name="Foley C.D."/>
            <person name="Franke A."/>
            <person name="Friedrich D."/>
            <person name="Gadbois L."/>
            <person name="Gearin G."/>
            <person name="Gearin C.R."/>
            <person name="Giannoukos G."/>
            <person name="Goode T."/>
            <person name="Graham J."/>
            <person name="Grandbois E."/>
            <person name="Grewal S."/>
            <person name="Gyaltsen K."/>
            <person name="Hafez N."/>
            <person name="Hagos B."/>
            <person name="Hall J."/>
            <person name="Henson C."/>
            <person name="Hollinger A."/>
            <person name="Honan T."/>
            <person name="Huard M.D."/>
            <person name="Hughes L."/>
            <person name="Hurhula B."/>
            <person name="Husby M.E."/>
            <person name="Kamat A."/>
            <person name="Kanga B."/>
            <person name="Kashin S."/>
            <person name="Khazanovich D."/>
            <person name="Kisner P."/>
            <person name="Lance K."/>
            <person name="Lara M."/>
            <person name="Lee W."/>
            <person name="Lennon N."/>
            <person name="Letendre F."/>
            <person name="LeVine R."/>
            <person name="Lipovsky A."/>
            <person name="Liu X."/>
            <person name="Liu J."/>
            <person name="Liu S."/>
            <person name="Lokyitsang T."/>
            <person name="Lokyitsang Y."/>
            <person name="Lubonja R."/>
            <person name="Lui A."/>
            <person name="MacDonald P."/>
            <person name="Magnisalis V."/>
            <person name="Maru K."/>
            <person name="Matthews C."/>
            <person name="McCusker W."/>
            <person name="McDonough S."/>
            <person name="Mehta T."/>
            <person name="Meldrim J."/>
            <person name="Meneus L."/>
            <person name="Mihai O."/>
            <person name="Mihalev A."/>
            <person name="Mihova T."/>
            <person name="Mittelman R."/>
            <person name="Mlenga V."/>
            <person name="Montmayeur A."/>
            <person name="Mulrain L."/>
            <person name="Navidi A."/>
            <person name="Naylor J."/>
            <person name="Negash T."/>
            <person name="Nguyen T."/>
            <person name="Nguyen N."/>
            <person name="Nicol R."/>
            <person name="Norbu C."/>
            <person name="Norbu N."/>
            <person name="Novod N."/>
            <person name="O'Neill B."/>
            <person name="Osman S."/>
            <person name="Markiewicz E."/>
            <person name="Oyono O.L."/>
            <person name="Patti C."/>
            <person name="Phunkhang P."/>
            <person name="Pierre F."/>
            <person name="Priest M."/>
            <person name="Raghuraman S."/>
            <person name="Rege F."/>
            <person name="Reyes R."/>
            <person name="Rise C."/>
            <person name="Rogov P."/>
            <person name="Ross K."/>
            <person name="Ryan E."/>
            <person name="Settipalli S."/>
            <person name="Shea T."/>
            <person name="Sherpa N."/>
            <person name="Shi L."/>
            <person name="Shih D."/>
            <person name="Sparrow T."/>
            <person name="Spaulding J."/>
            <person name="Stalker J."/>
            <person name="Stange-Thomann N."/>
            <person name="Stavropoulos S."/>
            <person name="Stone C."/>
            <person name="Strader C."/>
            <person name="Tesfaye S."/>
            <person name="Thomson T."/>
            <person name="Thoulutsang Y."/>
            <person name="Thoulutsang D."/>
            <person name="Topham K."/>
            <person name="Topping I."/>
            <person name="Tsamla T."/>
            <person name="Vassiliev H."/>
            <person name="Vo A."/>
            <person name="Wangchuk T."/>
            <person name="Wangdi T."/>
            <person name="Weiand M."/>
            <person name="Wilkinson J."/>
            <person name="Wilson A."/>
            <person name="Yadav S."/>
            <person name="Young G."/>
            <person name="Yu Q."/>
            <person name="Zembek L."/>
            <person name="Zhong D."/>
            <person name="Zimmer A."/>
            <person name="Zwirko Z."/>
            <person name="Jaffe D.B."/>
            <person name="Alvarez P."/>
            <person name="Brockman W."/>
            <person name="Butler J."/>
            <person name="Chin C."/>
            <person name="Gnerre S."/>
            <person name="Grabherr M."/>
            <person name="Kleber M."/>
            <person name="Mauceli E."/>
            <person name="MacCallum I."/>
        </authorList>
    </citation>
    <scope>NUCLEOTIDE SEQUENCE [LARGE SCALE GENOMIC DNA]</scope>
    <source>
        <strain evidence="3">Tucson 14024-0371.13</strain>
    </source>
</reference>
<evidence type="ECO:0000313" key="2">
    <source>
        <dbReference type="EMBL" id="KPU74324.1"/>
    </source>
</evidence>
<keyword evidence="1" id="KW-0732">Signal</keyword>
<feature type="signal peptide" evidence="1">
    <location>
        <begin position="1"/>
        <end position="22"/>
    </location>
</feature>
<dbReference type="EMBL" id="CH902624">
    <property type="protein sequence ID" value="KPU74324.1"/>
    <property type="molecule type" value="Genomic_DNA"/>
</dbReference>
<organism evidence="2 3">
    <name type="scientific">Drosophila ananassae</name>
    <name type="common">Fruit fly</name>
    <dbReference type="NCBI Taxonomy" id="7217"/>
    <lineage>
        <taxon>Eukaryota</taxon>
        <taxon>Metazoa</taxon>
        <taxon>Ecdysozoa</taxon>
        <taxon>Arthropoda</taxon>
        <taxon>Hexapoda</taxon>
        <taxon>Insecta</taxon>
        <taxon>Pterygota</taxon>
        <taxon>Neoptera</taxon>
        <taxon>Endopterygota</taxon>
        <taxon>Diptera</taxon>
        <taxon>Brachycera</taxon>
        <taxon>Muscomorpha</taxon>
        <taxon>Ephydroidea</taxon>
        <taxon>Drosophilidae</taxon>
        <taxon>Drosophila</taxon>
        <taxon>Sophophora</taxon>
    </lineage>
</organism>
<dbReference type="OrthoDB" id="7872236at2759"/>
<dbReference type="Proteomes" id="UP000007801">
    <property type="component" value="Unassembled WGS sequence"/>
</dbReference>
<keyword evidence="3" id="KW-1185">Reference proteome</keyword>
<evidence type="ECO:0000256" key="1">
    <source>
        <dbReference type="SAM" id="SignalP"/>
    </source>
</evidence>
<gene>
    <name evidence="2" type="primary">Dana\GF28180</name>
    <name evidence="2" type="ORF">GF28180</name>
</gene>